<dbReference type="Proteomes" id="UP000295416">
    <property type="component" value="Unassembled WGS sequence"/>
</dbReference>
<evidence type="ECO:0000313" key="2">
    <source>
        <dbReference type="Proteomes" id="UP000295416"/>
    </source>
</evidence>
<evidence type="ECO:0000313" key="1">
    <source>
        <dbReference type="EMBL" id="TCP29800.1"/>
    </source>
</evidence>
<evidence type="ECO:0008006" key="3">
    <source>
        <dbReference type="Google" id="ProtNLM"/>
    </source>
</evidence>
<accession>A0A4R2P4Q5</accession>
<gene>
    <name evidence="1" type="ORF">EV207_10892</name>
</gene>
<keyword evidence="2" id="KW-1185">Reference proteome</keyword>
<comment type="caution">
    <text evidence="1">The sequence shown here is derived from an EMBL/GenBank/DDBJ whole genome shotgun (WGS) entry which is preliminary data.</text>
</comment>
<protein>
    <recommendedName>
        <fullName evidence="3">WYL domain-containing protein</fullName>
    </recommendedName>
</protein>
<proteinExistence type="predicted"/>
<reference evidence="1 2" key="1">
    <citation type="submission" date="2019-03" db="EMBL/GenBank/DDBJ databases">
        <title>Genomic Encyclopedia of Type Strains, Phase IV (KMG-IV): sequencing the most valuable type-strain genomes for metagenomic binning, comparative biology and taxonomic classification.</title>
        <authorList>
            <person name="Goeker M."/>
        </authorList>
    </citation>
    <scope>NUCLEOTIDE SEQUENCE [LARGE SCALE GENOMIC DNA]</scope>
    <source>
        <strain evidence="1 2">DSM 19377</strain>
    </source>
</reference>
<dbReference type="OrthoDB" id="2112405at2"/>
<dbReference type="AlphaFoldDB" id="A0A4R2P4Q5"/>
<dbReference type="RefSeq" id="WP_132745397.1">
    <property type="nucleotide sequence ID" value="NZ_SLXK01000008.1"/>
</dbReference>
<dbReference type="EMBL" id="SLXK01000008">
    <property type="protein sequence ID" value="TCP29800.1"/>
    <property type="molecule type" value="Genomic_DNA"/>
</dbReference>
<organism evidence="1 2">
    <name type="scientific">Scopulibacillus darangshiensis</name>
    <dbReference type="NCBI Taxonomy" id="442528"/>
    <lineage>
        <taxon>Bacteria</taxon>
        <taxon>Bacillati</taxon>
        <taxon>Bacillota</taxon>
        <taxon>Bacilli</taxon>
        <taxon>Bacillales</taxon>
        <taxon>Sporolactobacillaceae</taxon>
        <taxon>Scopulibacillus</taxon>
    </lineage>
</organism>
<name>A0A4R2P4Q5_9BACL</name>
<sequence length="63" mass="7331">MEMDKGDIIELIYIDKSNHLTQRVIKVLDATDTYVKGYCYSRKEVRCFQRPNILGTKIIKHGA</sequence>